<organism evidence="2">
    <name type="scientific">Calcidiscus leptoporus</name>
    <dbReference type="NCBI Taxonomy" id="127549"/>
    <lineage>
        <taxon>Eukaryota</taxon>
        <taxon>Haptista</taxon>
        <taxon>Haptophyta</taxon>
        <taxon>Prymnesiophyceae</taxon>
        <taxon>Coccolithales</taxon>
        <taxon>Calcidiscaceae</taxon>
        <taxon>Calcidiscus</taxon>
    </lineage>
</organism>
<gene>
    <name evidence="2" type="ORF">CLEP1334_LOCUS22016</name>
</gene>
<evidence type="ECO:0000313" key="2">
    <source>
        <dbReference type="EMBL" id="CAD8546726.1"/>
    </source>
</evidence>
<protein>
    <submittedName>
        <fullName evidence="2">Uncharacterized protein</fullName>
    </submittedName>
</protein>
<sequence>MLLRSESFRSSPHCPEQDIIFSGRADSNAHAISAVQHRAAGAHQHVRFVQNRRAYCSRLLHANEHEIGVRRIYAAHQWLTFGEGVGHARALGEDSVDALLDHVRLGERSNRERLGDGRQVERRLELVDQRNDLCRRDGDAQANSSEAPRLGRGCG</sequence>
<accession>A0A7S0JCE4</accession>
<name>A0A7S0JCE4_9EUKA</name>
<proteinExistence type="predicted"/>
<feature type="region of interest" description="Disordered" evidence="1">
    <location>
        <begin position="136"/>
        <end position="155"/>
    </location>
</feature>
<reference evidence="2" key="1">
    <citation type="submission" date="2021-01" db="EMBL/GenBank/DDBJ databases">
        <authorList>
            <person name="Corre E."/>
            <person name="Pelletier E."/>
            <person name="Niang G."/>
            <person name="Scheremetjew M."/>
            <person name="Finn R."/>
            <person name="Kale V."/>
            <person name="Holt S."/>
            <person name="Cochrane G."/>
            <person name="Meng A."/>
            <person name="Brown T."/>
            <person name="Cohen L."/>
        </authorList>
    </citation>
    <scope>NUCLEOTIDE SEQUENCE</scope>
    <source>
        <strain evidence="2">RCC1130</strain>
    </source>
</reference>
<dbReference type="AlphaFoldDB" id="A0A7S0JCE4"/>
<dbReference type="EMBL" id="HBER01043747">
    <property type="protein sequence ID" value="CAD8546726.1"/>
    <property type="molecule type" value="Transcribed_RNA"/>
</dbReference>
<evidence type="ECO:0000256" key="1">
    <source>
        <dbReference type="SAM" id="MobiDB-lite"/>
    </source>
</evidence>